<dbReference type="AlphaFoldDB" id="E4NC12"/>
<sequence length="381" mass="40076">MTGDQVQGEELAVQIADLVNTAEASAPPSRVDPLLAVRQGRARRRRTWSVVAAVAAMALASGSFAVLQGGGSVRPSGGGTPSVLPSLTSSPTASPTSGSASTHPSQVYPLPTDWAVPTHGRSVLTVGAKFGWLPDEVAAVEYRSDPYGVSMVARSSRQSSDHTFIILQAFPVGVEPAMGVFPPTGVPGTRVEAPPVNGREAYWFSTDDPGSAGMVVLRFRGSDGRWVDLSDTSGGDRLAERRQRLQQMASSVVSGDYTPPLPLSMSSLPPQTVVTTVTLTMPAKGGSDWGLMMGFQEQGTHNIGIDVVPQERASVPTTAFPTLPNGLPVQQKKCETGKGLQWCVDSLQPVPGSEVADPAAWMARVVPHGMDQKTWTTGLLP</sequence>
<proteinExistence type="predicted"/>
<dbReference type="KEGG" id="ksk:KSE_29310"/>
<keyword evidence="2" id="KW-0472">Membrane</keyword>
<feature type="region of interest" description="Disordered" evidence="1">
    <location>
        <begin position="74"/>
        <end position="105"/>
    </location>
</feature>
<dbReference type="STRING" id="452652.KSE_29310"/>
<evidence type="ECO:0000313" key="3">
    <source>
        <dbReference type="EMBL" id="BAJ28743.1"/>
    </source>
</evidence>
<feature type="transmembrane region" description="Helical" evidence="2">
    <location>
        <begin position="48"/>
        <end position="67"/>
    </location>
</feature>
<evidence type="ECO:0000256" key="1">
    <source>
        <dbReference type="SAM" id="MobiDB-lite"/>
    </source>
</evidence>
<evidence type="ECO:0000256" key="2">
    <source>
        <dbReference type="SAM" id="Phobius"/>
    </source>
</evidence>
<name>E4NC12_KITSK</name>
<gene>
    <name evidence="3" type="ordered locus">KSE_29310</name>
</gene>
<dbReference type="EMBL" id="AP010968">
    <property type="protein sequence ID" value="BAJ28743.1"/>
    <property type="molecule type" value="Genomic_DNA"/>
</dbReference>
<accession>E4NC12</accession>
<dbReference type="PATRIC" id="fig|452652.3.peg.2940"/>
<keyword evidence="2" id="KW-0812">Transmembrane</keyword>
<dbReference type="eggNOG" id="ENOG503361C">
    <property type="taxonomic scope" value="Bacteria"/>
</dbReference>
<dbReference type="Proteomes" id="UP000007076">
    <property type="component" value="Chromosome"/>
</dbReference>
<protein>
    <submittedName>
        <fullName evidence="3">Uncharacterized protein</fullName>
    </submittedName>
</protein>
<dbReference type="HOGENOM" id="CLU_725180_0_0_11"/>
<keyword evidence="2" id="KW-1133">Transmembrane helix</keyword>
<feature type="compositionally biased region" description="Low complexity" evidence="1">
    <location>
        <begin position="81"/>
        <end position="105"/>
    </location>
</feature>
<keyword evidence="4" id="KW-1185">Reference proteome</keyword>
<reference evidence="3 4" key="1">
    <citation type="journal article" date="2010" name="DNA Res.">
        <title>Genome sequence of Kitasatospora setae NBRC 14216T: an evolutionary snapshot of the family Streptomycetaceae.</title>
        <authorList>
            <person name="Ichikawa N."/>
            <person name="Oguchi A."/>
            <person name="Ikeda H."/>
            <person name="Ishikawa J."/>
            <person name="Kitani S."/>
            <person name="Watanabe Y."/>
            <person name="Nakamura S."/>
            <person name="Katano Y."/>
            <person name="Kishi E."/>
            <person name="Sasagawa M."/>
            <person name="Ankai A."/>
            <person name="Fukui S."/>
            <person name="Hashimoto Y."/>
            <person name="Kamata S."/>
            <person name="Otoguro M."/>
            <person name="Tanikawa S."/>
            <person name="Nihira T."/>
            <person name="Horinouchi S."/>
            <person name="Ohnishi Y."/>
            <person name="Hayakawa M."/>
            <person name="Kuzuyama T."/>
            <person name="Arisawa A."/>
            <person name="Nomoto F."/>
            <person name="Miura H."/>
            <person name="Takahashi Y."/>
            <person name="Fujita N."/>
        </authorList>
    </citation>
    <scope>NUCLEOTIDE SEQUENCE [LARGE SCALE GENOMIC DNA]</scope>
    <source>
        <strain evidence="4">ATCC 33774 / DSM 43861 / JCM 3304 / KCC A-0304 / NBRC 14216 / KM-6054</strain>
    </source>
</reference>
<evidence type="ECO:0000313" key="4">
    <source>
        <dbReference type="Proteomes" id="UP000007076"/>
    </source>
</evidence>
<organism evidence="3 4">
    <name type="scientific">Kitasatospora setae (strain ATCC 33774 / DSM 43861 / JCM 3304 / KCC A-0304 / NBRC 14216 / KM-6054)</name>
    <name type="common">Streptomyces setae</name>
    <dbReference type="NCBI Taxonomy" id="452652"/>
    <lineage>
        <taxon>Bacteria</taxon>
        <taxon>Bacillati</taxon>
        <taxon>Actinomycetota</taxon>
        <taxon>Actinomycetes</taxon>
        <taxon>Kitasatosporales</taxon>
        <taxon>Streptomycetaceae</taxon>
        <taxon>Kitasatospora</taxon>
    </lineage>
</organism>